<protein>
    <recommendedName>
        <fullName evidence="3">Sulfatase N-terminal domain-containing protein</fullName>
    </recommendedName>
</protein>
<proteinExistence type="predicted"/>
<feature type="domain" description="Sulfatase N-terminal" evidence="3">
    <location>
        <begin position="19"/>
        <end position="84"/>
    </location>
</feature>
<dbReference type="Gene3D" id="3.40.720.10">
    <property type="entry name" value="Alkaline Phosphatase, subunit A"/>
    <property type="match status" value="1"/>
</dbReference>
<dbReference type="InterPro" id="IPR017850">
    <property type="entry name" value="Alkaline_phosphatase_core_sf"/>
</dbReference>
<dbReference type="PANTHER" id="PTHR45953">
    <property type="entry name" value="IDURONATE 2-SULFATASE"/>
    <property type="match status" value="1"/>
</dbReference>
<dbReference type="Proteomes" id="UP000346198">
    <property type="component" value="Unassembled WGS sequence"/>
</dbReference>
<dbReference type="AlphaFoldDB" id="A0A6C2UDY7"/>
<dbReference type="GO" id="GO:0046872">
    <property type="term" value="F:metal ion binding"/>
    <property type="evidence" value="ECO:0007669"/>
    <property type="project" value="UniProtKB-KW"/>
</dbReference>
<dbReference type="SUPFAM" id="SSF53649">
    <property type="entry name" value="Alkaline phosphatase-like"/>
    <property type="match status" value="1"/>
</dbReference>
<name>A0A6C2UDY7_9BACT</name>
<dbReference type="GO" id="GO:0008484">
    <property type="term" value="F:sulfuric ester hydrolase activity"/>
    <property type="evidence" value="ECO:0007669"/>
    <property type="project" value="TreeGrafter"/>
</dbReference>
<keyword evidence="2" id="KW-0378">Hydrolase</keyword>
<dbReference type="RefSeq" id="WP_222846118.1">
    <property type="nucleotide sequence ID" value="NZ_CAAHFH010000001.1"/>
</dbReference>
<evidence type="ECO:0000256" key="1">
    <source>
        <dbReference type="ARBA" id="ARBA00022723"/>
    </source>
</evidence>
<keyword evidence="1" id="KW-0479">Metal-binding</keyword>
<dbReference type="GO" id="GO:0005737">
    <property type="term" value="C:cytoplasm"/>
    <property type="evidence" value="ECO:0007669"/>
    <property type="project" value="TreeGrafter"/>
</dbReference>
<evidence type="ECO:0000313" key="5">
    <source>
        <dbReference type="Proteomes" id="UP000346198"/>
    </source>
</evidence>
<dbReference type="InterPro" id="IPR000917">
    <property type="entry name" value="Sulfatase_N"/>
</dbReference>
<evidence type="ECO:0000313" key="4">
    <source>
        <dbReference type="EMBL" id="VGO18109.1"/>
    </source>
</evidence>
<reference evidence="4 5" key="1">
    <citation type="submission" date="2019-04" db="EMBL/GenBank/DDBJ databases">
        <authorList>
            <person name="Van Vliet M D."/>
        </authorList>
    </citation>
    <scope>NUCLEOTIDE SEQUENCE [LARGE SCALE GENOMIC DNA]</scope>
    <source>
        <strain evidence="4 5">F21</strain>
    </source>
</reference>
<organism evidence="4 5">
    <name type="scientific">Pontiella sulfatireligans</name>
    <dbReference type="NCBI Taxonomy" id="2750658"/>
    <lineage>
        <taxon>Bacteria</taxon>
        <taxon>Pseudomonadati</taxon>
        <taxon>Kiritimatiellota</taxon>
        <taxon>Kiritimatiellia</taxon>
        <taxon>Kiritimatiellales</taxon>
        <taxon>Pontiellaceae</taxon>
        <taxon>Pontiella</taxon>
    </lineage>
</organism>
<sequence>MELIPRTVSINAVKWVNEQTHTKLAATGADKDTIIILWGDHGWHLGEHSIWGKHSLFEESLRSPLIVYYPGIGNPGAKTDVVVSGSVFLIVKI</sequence>
<accession>A0A6C2UDY7</accession>
<evidence type="ECO:0000259" key="3">
    <source>
        <dbReference type="Pfam" id="PF00884"/>
    </source>
</evidence>
<gene>
    <name evidence="4" type="ORF">SCARR_00160</name>
</gene>
<evidence type="ECO:0000256" key="2">
    <source>
        <dbReference type="ARBA" id="ARBA00022801"/>
    </source>
</evidence>
<keyword evidence="5" id="KW-1185">Reference proteome</keyword>
<dbReference type="PANTHER" id="PTHR45953:SF1">
    <property type="entry name" value="IDURONATE 2-SULFATASE"/>
    <property type="match status" value="1"/>
</dbReference>
<dbReference type="Pfam" id="PF00884">
    <property type="entry name" value="Sulfatase"/>
    <property type="match status" value="1"/>
</dbReference>
<dbReference type="EMBL" id="CAAHFH010000001">
    <property type="protein sequence ID" value="VGO18109.1"/>
    <property type="molecule type" value="Genomic_DNA"/>
</dbReference>